<dbReference type="InterPro" id="IPR036250">
    <property type="entry name" value="AcylCo_DH-like_C"/>
</dbReference>
<evidence type="ECO:0000256" key="7">
    <source>
        <dbReference type="ARBA" id="ARBA00037899"/>
    </source>
</evidence>
<dbReference type="PROSITE" id="PS00073">
    <property type="entry name" value="ACYL_COA_DH_2"/>
    <property type="match status" value="1"/>
</dbReference>
<dbReference type="GO" id="GO:0033539">
    <property type="term" value="P:fatty acid beta-oxidation using acyl-CoA dehydrogenase"/>
    <property type="evidence" value="ECO:0007669"/>
    <property type="project" value="TreeGrafter"/>
</dbReference>
<dbReference type="GO" id="GO:0050660">
    <property type="term" value="F:flavin adenine dinucleotide binding"/>
    <property type="evidence" value="ECO:0007669"/>
    <property type="project" value="InterPro"/>
</dbReference>
<keyword evidence="4 11" id="KW-0274">FAD</keyword>
<dbReference type="RefSeq" id="WP_095636493.1">
    <property type="nucleotide sequence ID" value="NZ_NSKC01000003.1"/>
</dbReference>
<accession>A0A2A2FFC7</accession>
<dbReference type="SUPFAM" id="SSF56645">
    <property type="entry name" value="Acyl-CoA dehydrogenase NM domain-like"/>
    <property type="match status" value="1"/>
</dbReference>
<evidence type="ECO:0000256" key="8">
    <source>
        <dbReference type="ARBA" id="ARBA00037927"/>
    </source>
</evidence>
<reference evidence="15 16" key="1">
    <citation type="submission" date="2017-08" db="EMBL/GenBank/DDBJ databases">
        <title>The strain WRN001 was isolated from Binhai saline alkaline soil, Tianjin, China.</title>
        <authorList>
            <person name="Liu D."/>
            <person name="Zhang G."/>
        </authorList>
    </citation>
    <scope>NUCLEOTIDE SEQUENCE [LARGE SCALE GENOMIC DNA]</scope>
    <source>
        <strain evidence="15 16">WN019</strain>
    </source>
</reference>
<dbReference type="Pfam" id="PF02771">
    <property type="entry name" value="Acyl-CoA_dh_N"/>
    <property type="match status" value="1"/>
</dbReference>
<gene>
    <name evidence="15" type="ORF">CK500_06790</name>
</gene>
<evidence type="ECO:0000256" key="9">
    <source>
        <dbReference type="ARBA" id="ARBA00039033"/>
    </source>
</evidence>
<sequence length="391" mass="42864">MLDYVGLEADLSEEERLIRDTAREFVDERVRPDIGDHFQAGTFPTGLIEEMGEMGFYAPNLDGYGLPNVSETAYGILMQELEACDSGLRSMASVQGALVMYPIHAYGSDDQKERWLPALGEGEAIGCFGLTEPDHGSNPAGMETRAERDGDEYVLHGSKTWITNAPIADVAVVWARDESDGDDADDAPVRGFLVETDRDGITTNEIDDKLSLRASITGEISLQGVRVPESNVLPGVSGMKGPLSCLTQARFGIAWGAVGAARDCFEQAREYALDRDQFGGPIARFQLQQEKLAEMATQITTAQLLAYRLAELKERGDLTPQHVSMAKRNNVRTARDQSRIAREMLGGNGITTDYSPMRHMANMETVYTYEGTHDIHTLVLGEDLTGIAAYE</sequence>
<evidence type="ECO:0000256" key="1">
    <source>
        <dbReference type="ARBA" id="ARBA00001974"/>
    </source>
</evidence>
<comment type="cofactor">
    <cofactor evidence="1 11">
        <name>FAD</name>
        <dbReference type="ChEBI" id="CHEBI:57692"/>
    </cofactor>
</comment>
<dbReference type="Gene3D" id="2.40.110.10">
    <property type="entry name" value="Butyryl-CoA Dehydrogenase, subunit A, domain 2"/>
    <property type="match status" value="1"/>
</dbReference>
<evidence type="ECO:0000256" key="5">
    <source>
        <dbReference type="ARBA" id="ARBA00022946"/>
    </source>
</evidence>
<evidence type="ECO:0000256" key="3">
    <source>
        <dbReference type="ARBA" id="ARBA00022630"/>
    </source>
</evidence>
<evidence type="ECO:0000313" key="15">
    <source>
        <dbReference type="EMBL" id="PAU84136.1"/>
    </source>
</evidence>
<comment type="caution">
    <text evidence="15">The sequence shown here is derived from an EMBL/GenBank/DDBJ whole genome shotgun (WGS) entry which is preliminary data.</text>
</comment>
<dbReference type="EC" id="1.3.8.6" evidence="9"/>
<dbReference type="InterPro" id="IPR046373">
    <property type="entry name" value="Acyl-CoA_Oxase/DH_mid-dom_sf"/>
</dbReference>
<evidence type="ECO:0000256" key="2">
    <source>
        <dbReference type="ARBA" id="ARBA00009347"/>
    </source>
</evidence>
<name>A0A2A2FFC7_9EURY</name>
<dbReference type="GO" id="GO:0004361">
    <property type="term" value="F:glutaryl-CoA dehydrogenase activity"/>
    <property type="evidence" value="ECO:0007669"/>
    <property type="project" value="UniProtKB-EC"/>
</dbReference>
<evidence type="ECO:0000259" key="13">
    <source>
        <dbReference type="Pfam" id="PF02770"/>
    </source>
</evidence>
<dbReference type="PANTHER" id="PTHR42807:SF1">
    <property type="entry name" value="GLUTARYL-COA DEHYDROGENASE, MITOCHONDRIAL"/>
    <property type="match status" value="1"/>
</dbReference>
<evidence type="ECO:0000256" key="11">
    <source>
        <dbReference type="RuleBase" id="RU362125"/>
    </source>
</evidence>
<feature type="domain" description="Acyl-CoA oxidase/dehydrogenase middle" evidence="13">
    <location>
        <begin position="127"/>
        <end position="225"/>
    </location>
</feature>
<keyword evidence="3 11" id="KW-0285">Flavoprotein</keyword>
<dbReference type="Pfam" id="PF02770">
    <property type="entry name" value="Acyl-CoA_dh_M"/>
    <property type="match status" value="1"/>
</dbReference>
<dbReference type="Gene3D" id="1.10.540.10">
    <property type="entry name" value="Acyl-CoA dehydrogenase/oxidase, N-terminal domain"/>
    <property type="match status" value="1"/>
</dbReference>
<feature type="domain" description="Acyl-CoA dehydrogenase/oxidase C-terminal" evidence="12">
    <location>
        <begin position="238"/>
        <end position="383"/>
    </location>
</feature>
<evidence type="ECO:0000259" key="12">
    <source>
        <dbReference type="Pfam" id="PF00441"/>
    </source>
</evidence>
<dbReference type="Gene3D" id="1.20.140.10">
    <property type="entry name" value="Butyryl-CoA Dehydrogenase, subunit A, domain 3"/>
    <property type="match status" value="1"/>
</dbReference>
<evidence type="ECO:0000256" key="4">
    <source>
        <dbReference type="ARBA" id="ARBA00022827"/>
    </source>
</evidence>
<dbReference type="InterPro" id="IPR009100">
    <property type="entry name" value="AcylCoA_DH/oxidase_NM_dom_sf"/>
</dbReference>
<dbReference type="OrthoDB" id="275197at2157"/>
<protein>
    <recommendedName>
        <fullName evidence="9">glutaryl-CoA dehydrogenase (ETF)</fullName>
        <ecNumber evidence="9">1.3.8.6</ecNumber>
    </recommendedName>
</protein>
<dbReference type="InterPro" id="IPR052033">
    <property type="entry name" value="Glutaryl-CoA_DH_mitochondrial"/>
</dbReference>
<dbReference type="InterPro" id="IPR006091">
    <property type="entry name" value="Acyl-CoA_Oxase/DH_mid-dom"/>
</dbReference>
<organism evidence="15 16">
    <name type="scientific">Halorubrum salipaludis</name>
    <dbReference type="NCBI Taxonomy" id="2032630"/>
    <lineage>
        <taxon>Archaea</taxon>
        <taxon>Methanobacteriati</taxon>
        <taxon>Methanobacteriota</taxon>
        <taxon>Stenosarchaea group</taxon>
        <taxon>Halobacteria</taxon>
        <taxon>Halobacteriales</taxon>
        <taxon>Haloferacaceae</taxon>
        <taxon>Halorubrum</taxon>
    </lineage>
</organism>
<keyword evidence="16" id="KW-1185">Reference proteome</keyword>
<dbReference type="SUPFAM" id="SSF47203">
    <property type="entry name" value="Acyl-CoA dehydrogenase C-terminal domain-like"/>
    <property type="match status" value="1"/>
</dbReference>
<dbReference type="InterPro" id="IPR013786">
    <property type="entry name" value="AcylCoA_DH/ox_N"/>
</dbReference>
<comment type="pathway">
    <text evidence="7">Amino-acid metabolism; lysine degradation.</text>
</comment>
<dbReference type="Proteomes" id="UP000218083">
    <property type="component" value="Unassembled WGS sequence"/>
</dbReference>
<dbReference type="AlphaFoldDB" id="A0A2A2FFC7"/>
<dbReference type="InterPro" id="IPR006089">
    <property type="entry name" value="Acyl-CoA_DH_CS"/>
</dbReference>
<dbReference type="InterPro" id="IPR037069">
    <property type="entry name" value="AcylCoA_DH/ox_N_sf"/>
</dbReference>
<comment type="catalytic activity">
    <reaction evidence="10">
        <text>glutaryl-CoA + oxidized [electron-transfer flavoprotein] + 2 H(+) = (2E)-butenoyl-CoA + reduced [electron-transfer flavoprotein] + CO2</text>
        <dbReference type="Rhea" id="RHEA:13389"/>
        <dbReference type="Rhea" id="RHEA-COMP:10685"/>
        <dbReference type="Rhea" id="RHEA-COMP:10686"/>
        <dbReference type="ChEBI" id="CHEBI:15378"/>
        <dbReference type="ChEBI" id="CHEBI:16526"/>
        <dbReference type="ChEBI" id="CHEBI:57332"/>
        <dbReference type="ChEBI" id="CHEBI:57378"/>
        <dbReference type="ChEBI" id="CHEBI:57692"/>
        <dbReference type="ChEBI" id="CHEBI:58307"/>
        <dbReference type="EC" id="1.3.8.6"/>
    </reaction>
</comment>
<comment type="pathway">
    <text evidence="8">Amino-acid metabolism; tryptophan metabolism.</text>
</comment>
<dbReference type="InterPro" id="IPR009075">
    <property type="entry name" value="AcylCo_DH/oxidase_C"/>
</dbReference>
<proteinExistence type="inferred from homology"/>
<keyword evidence="5" id="KW-0809">Transit peptide</keyword>
<feature type="domain" description="Acyl-CoA dehydrogenase/oxidase N-terminal" evidence="14">
    <location>
        <begin position="12"/>
        <end position="123"/>
    </location>
</feature>
<evidence type="ECO:0000259" key="14">
    <source>
        <dbReference type="Pfam" id="PF02771"/>
    </source>
</evidence>
<dbReference type="GO" id="GO:0046949">
    <property type="term" value="P:fatty-acyl-CoA biosynthetic process"/>
    <property type="evidence" value="ECO:0007669"/>
    <property type="project" value="TreeGrafter"/>
</dbReference>
<keyword evidence="6 11" id="KW-0560">Oxidoreductase</keyword>
<comment type="similarity">
    <text evidence="2 11">Belongs to the acyl-CoA dehydrogenase family.</text>
</comment>
<evidence type="ECO:0000256" key="10">
    <source>
        <dbReference type="ARBA" id="ARBA00049493"/>
    </source>
</evidence>
<evidence type="ECO:0000313" key="16">
    <source>
        <dbReference type="Proteomes" id="UP000218083"/>
    </source>
</evidence>
<evidence type="ECO:0000256" key="6">
    <source>
        <dbReference type="ARBA" id="ARBA00023002"/>
    </source>
</evidence>
<dbReference type="PANTHER" id="PTHR42807">
    <property type="entry name" value="GLUTARYL-COA DEHYDROGENASE, MITOCHONDRIAL"/>
    <property type="match status" value="1"/>
</dbReference>
<dbReference type="Pfam" id="PF00441">
    <property type="entry name" value="Acyl-CoA_dh_1"/>
    <property type="match status" value="1"/>
</dbReference>
<dbReference type="GO" id="GO:0000062">
    <property type="term" value="F:fatty-acyl-CoA binding"/>
    <property type="evidence" value="ECO:0007669"/>
    <property type="project" value="TreeGrafter"/>
</dbReference>
<dbReference type="EMBL" id="NSKC01000003">
    <property type="protein sequence ID" value="PAU84136.1"/>
    <property type="molecule type" value="Genomic_DNA"/>
</dbReference>